<reference evidence="6 7" key="1">
    <citation type="submission" date="2024-01" db="EMBL/GenBank/DDBJ databases">
        <title>A draft genome for the cacao thread blight pathogen Marasmiellus scandens.</title>
        <authorList>
            <person name="Baruah I.K."/>
            <person name="Leung J."/>
            <person name="Bukari Y."/>
            <person name="Amoako-Attah I."/>
            <person name="Meinhardt L.W."/>
            <person name="Bailey B.A."/>
            <person name="Cohen S.P."/>
        </authorList>
    </citation>
    <scope>NUCLEOTIDE SEQUENCE [LARGE SCALE GENOMIC DNA]</scope>
    <source>
        <strain evidence="6 7">GH-19</strain>
    </source>
</reference>
<organism evidence="6 7">
    <name type="scientific">Marasmiellus scandens</name>
    <dbReference type="NCBI Taxonomy" id="2682957"/>
    <lineage>
        <taxon>Eukaryota</taxon>
        <taxon>Fungi</taxon>
        <taxon>Dikarya</taxon>
        <taxon>Basidiomycota</taxon>
        <taxon>Agaricomycotina</taxon>
        <taxon>Agaricomycetes</taxon>
        <taxon>Agaricomycetidae</taxon>
        <taxon>Agaricales</taxon>
        <taxon>Marasmiineae</taxon>
        <taxon>Omphalotaceae</taxon>
        <taxon>Marasmiellus</taxon>
    </lineage>
</organism>
<evidence type="ECO:0000259" key="5">
    <source>
        <dbReference type="PROSITE" id="PS50865"/>
    </source>
</evidence>
<evidence type="ECO:0000256" key="4">
    <source>
        <dbReference type="PROSITE-ProRule" id="PRU00134"/>
    </source>
</evidence>
<evidence type="ECO:0000256" key="3">
    <source>
        <dbReference type="ARBA" id="ARBA00022833"/>
    </source>
</evidence>
<keyword evidence="7" id="KW-1185">Reference proteome</keyword>
<keyword evidence="1" id="KW-0479">Metal-binding</keyword>
<evidence type="ECO:0000256" key="1">
    <source>
        <dbReference type="ARBA" id="ARBA00022723"/>
    </source>
</evidence>
<accession>A0ABR1IWU0</accession>
<dbReference type="Gene3D" id="6.10.140.2220">
    <property type="match status" value="1"/>
</dbReference>
<proteinExistence type="predicted"/>
<dbReference type="Proteomes" id="UP001498398">
    <property type="component" value="Unassembled WGS sequence"/>
</dbReference>
<evidence type="ECO:0000256" key="2">
    <source>
        <dbReference type="ARBA" id="ARBA00022771"/>
    </source>
</evidence>
<evidence type="ECO:0000313" key="7">
    <source>
        <dbReference type="Proteomes" id="UP001498398"/>
    </source>
</evidence>
<keyword evidence="2 4" id="KW-0863">Zinc-finger</keyword>
<dbReference type="EMBL" id="JBANRG010000065">
    <property type="protein sequence ID" value="KAK7440990.1"/>
    <property type="molecule type" value="Genomic_DNA"/>
</dbReference>
<sequence length="617" mass="70380">MLESWSNLPTIAAEAASRLPSAKVAIQSIPYRCPDALDPQKPSTEVEKALTGLFALAHYLQQNSTRLEKNWTTIIWPWISLLLHHFVLVGKPTTVQGIEVQEKLVWLVPYLVFFPYGHGNNSDVRTIRNRFVEFVCGATPNDKDGGFGTLIKLWIYSLDSERAHPALVLQSMALNQFLAFEGRQRSALYSILPDLFESTPNAMISMLNFISCWHREPNPIICTVHVALRILSICSVNYLSMQFISKGAVQIVTLALKHLSSDATDCIREANEMGNAATANQYLTCIKWALCYISDAIARYGNQVLILALECHLLSSMMNAAPFVVFEGTRYHGYDTAKDSATNIYAELLHMISPPLVYRDVLNLFMKSLRKMASRREAYSLFLTVIDRRVNSEILPLKASVVWRGLISRAARIKESRRVFKANDLVVCSNENLNRLFCTRDPPNEPLKRCPRCLITFYCSKKCQKQHWTDGRHKEECKALCGYLESDGLPVEVTEYDRSFFKHLIQQEVYTRIAEIRGPIQELLSNQNRNEEHTKVIDSYPIIFLDFRRIPTSLHIAFHDDLVANSKIDYPLREKDRAGEKEVLAQRMEEEVPIVYAVFPAGRNRLVGFIRDVDLDI</sequence>
<comment type="caution">
    <text evidence="6">The sequence shown here is derived from an EMBL/GenBank/DDBJ whole genome shotgun (WGS) entry which is preliminary data.</text>
</comment>
<dbReference type="InterPro" id="IPR002893">
    <property type="entry name" value="Znf_MYND"/>
</dbReference>
<dbReference type="Pfam" id="PF01753">
    <property type="entry name" value="zf-MYND"/>
    <property type="match status" value="1"/>
</dbReference>
<keyword evidence="3" id="KW-0862">Zinc</keyword>
<dbReference type="SUPFAM" id="SSF144232">
    <property type="entry name" value="HIT/MYND zinc finger-like"/>
    <property type="match status" value="1"/>
</dbReference>
<name>A0ABR1IWU0_9AGAR</name>
<feature type="domain" description="MYND-type" evidence="5">
    <location>
        <begin position="435"/>
        <end position="477"/>
    </location>
</feature>
<gene>
    <name evidence="6" type="ORF">VKT23_016770</name>
</gene>
<dbReference type="PROSITE" id="PS50865">
    <property type="entry name" value="ZF_MYND_2"/>
    <property type="match status" value="1"/>
</dbReference>
<protein>
    <recommendedName>
        <fullName evidence="5">MYND-type domain-containing protein</fullName>
    </recommendedName>
</protein>
<evidence type="ECO:0000313" key="6">
    <source>
        <dbReference type="EMBL" id="KAK7440990.1"/>
    </source>
</evidence>